<gene>
    <name evidence="2" type="ORF">A0H81_03939</name>
</gene>
<dbReference type="OMA" id="HIRANSH"/>
<comment type="caution">
    <text evidence="2">The sequence shown here is derived from an EMBL/GenBank/DDBJ whole genome shotgun (WGS) entry which is preliminary data.</text>
</comment>
<sequence>MADIDSCISESSLAPSTTQTSLLDSTSQLAHSSVRTSKNDRRVSLGLIDAARVKLSKDVSSTRSMPALTTSSSCLTRVVSPSLTLQFHSLIRSNSKSQRVRAVLSVQAEESEDQRFLFEGDAIVSSHLVDLDIAQMELASDERPGRGFGAKVRFVRELPIVPQLTRTSTRQKRVLRLNTQLVNFLNRSRSRSRSKKRRSRSLEPRPVEPMPVPVHTGSLRLHVRHSSLEDQPGVCGASTSGSRPVTRSPSRPLSITAATNATITPRARKAHEAIFVPPLISPQIVPHAGVVSLEPTPSSSSRKGKRMNIFGIVIPSPRKASFGDLGKSKSRPTTPAPASDKPTSNGHDRRFWSGNSGSQRSQRSQDDSHKYPVLHGDRNAMQFMIDGKLFDNGKPTRPNVVAPQPRHAPILVLNSPPRPSGEYLPDADSSDLGGRCSPLCGLVSSKQPNSPTDKGKERERPRGSRERERDDSREKRKWKEKEKERERDKERERERDRITHPRRVGSPTPRSSSAVARRSYGEDRQWKQQTERRKRRSDGAAIRNIAIPESNPLWLHRSHSTKTVPSRRDAIAPTKPLGSAPNPTQDRGKKPILNVKTPNMAPVRRPTDSSTGTSAYHRPPPALYSRTNSNPHHSDTDPASPVSSHSGASSGLNSSWGRSGGKRIVRASHGPFKFEPAVPPIPGSPAFDERKSAARTGSNGTSSPLAGSPPSKSKQARASGKGRSLDLGLGLSWAPSRVREEAVLQLNGARAGVSMSTDGAMRARSRWRSVDEEGRLAKGGSASDVADAFKEVLGDAAYAIFKNYVHRFDANAIPLDGPSGLLLHVQRLLDSAPGLDERRKRQLLDKFVRVVRENR</sequence>
<protein>
    <submittedName>
        <fullName evidence="2">Uncharacterized protein</fullName>
    </submittedName>
</protein>
<dbReference type="STRING" id="5627.A0A1C7MJT9"/>
<proteinExistence type="predicted"/>
<feature type="region of interest" description="Disordered" evidence="1">
    <location>
        <begin position="186"/>
        <end position="214"/>
    </location>
</feature>
<accession>A0A1C7MJT9</accession>
<evidence type="ECO:0000313" key="2">
    <source>
        <dbReference type="EMBL" id="OBZ76679.1"/>
    </source>
</evidence>
<organism evidence="2 3">
    <name type="scientific">Grifola frondosa</name>
    <name type="common">Maitake</name>
    <name type="synonym">Polyporus frondosus</name>
    <dbReference type="NCBI Taxonomy" id="5627"/>
    <lineage>
        <taxon>Eukaryota</taxon>
        <taxon>Fungi</taxon>
        <taxon>Dikarya</taxon>
        <taxon>Basidiomycota</taxon>
        <taxon>Agaricomycotina</taxon>
        <taxon>Agaricomycetes</taxon>
        <taxon>Polyporales</taxon>
        <taxon>Grifolaceae</taxon>
        <taxon>Grifola</taxon>
    </lineage>
</organism>
<evidence type="ECO:0000313" key="3">
    <source>
        <dbReference type="Proteomes" id="UP000092993"/>
    </source>
</evidence>
<feature type="compositionally biased region" description="Low complexity" evidence="1">
    <location>
        <begin position="353"/>
        <end position="362"/>
    </location>
</feature>
<evidence type="ECO:0000256" key="1">
    <source>
        <dbReference type="SAM" id="MobiDB-lite"/>
    </source>
</evidence>
<feature type="region of interest" description="Disordered" evidence="1">
    <location>
        <begin position="388"/>
        <end position="724"/>
    </location>
</feature>
<feature type="compositionally biased region" description="Basic and acidic residues" evidence="1">
    <location>
        <begin position="519"/>
        <end position="531"/>
    </location>
</feature>
<feature type="compositionally biased region" description="Basic and acidic residues" evidence="1">
    <location>
        <begin position="363"/>
        <end position="373"/>
    </location>
</feature>
<dbReference type="OrthoDB" id="3260940at2759"/>
<feature type="compositionally biased region" description="Polar residues" evidence="1">
    <location>
        <begin position="695"/>
        <end position="713"/>
    </location>
</feature>
<keyword evidence="3" id="KW-1185">Reference proteome</keyword>
<feature type="compositionally biased region" description="Low complexity" evidence="1">
    <location>
        <begin position="640"/>
        <end position="657"/>
    </location>
</feature>
<dbReference type="Proteomes" id="UP000092993">
    <property type="component" value="Unassembled WGS sequence"/>
</dbReference>
<feature type="compositionally biased region" description="Basic and acidic residues" evidence="1">
    <location>
        <begin position="453"/>
        <end position="499"/>
    </location>
</feature>
<dbReference type="AlphaFoldDB" id="A0A1C7MJT9"/>
<feature type="region of interest" description="Disordered" evidence="1">
    <location>
        <begin position="320"/>
        <end position="373"/>
    </location>
</feature>
<feature type="region of interest" description="Disordered" evidence="1">
    <location>
        <begin position="229"/>
        <end position="252"/>
    </location>
</feature>
<feature type="compositionally biased region" description="Polar residues" evidence="1">
    <location>
        <begin position="237"/>
        <end position="252"/>
    </location>
</feature>
<name>A0A1C7MJT9_GRIFR</name>
<feature type="compositionally biased region" description="Basic residues" evidence="1">
    <location>
        <begin position="188"/>
        <end position="199"/>
    </location>
</feature>
<dbReference type="EMBL" id="LUGG01000003">
    <property type="protein sequence ID" value="OBZ76679.1"/>
    <property type="molecule type" value="Genomic_DNA"/>
</dbReference>
<reference evidence="2 3" key="1">
    <citation type="submission" date="2016-03" db="EMBL/GenBank/DDBJ databases">
        <title>Whole genome sequencing of Grifola frondosa 9006-11.</title>
        <authorList>
            <person name="Min B."/>
            <person name="Park H."/>
            <person name="Kim J.-G."/>
            <person name="Cho H."/>
            <person name="Oh Y.-L."/>
            <person name="Kong W.-S."/>
            <person name="Choi I.-G."/>
        </authorList>
    </citation>
    <scope>NUCLEOTIDE SEQUENCE [LARGE SCALE GENOMIC DNA]</scope>
    <source>
        <strain evidence="2 3">9006-11</strain>
    </source>
</reference>